<dbReference type="GO" id="GO:0005825">
    <property type="term" value="C:half bridge of spindle pole body"/>
    <property type="evidence" value="ECO:0007669"/>
    <property type="project" value="EnsemblFungi"/>
</dbReference>
<dbReference type="InterPro" id="IPR050230">
    <property type="entry name" value="CALM/Myosin/TropC-like"/>
</dbReference>
<dbReference type="FunCoup" id="A0A1D2VMA1">
    <property type="interactions" value="877"/>
</dbReference>
<dbReference type="OrthoDB" id="343296at2759"/>
<proteinExistence type="predicted"/>
<keyword evidence="2" id="KW-0106">Calcium</keyword>
<keyword evidence="5" id="KW-1185">Reference proteome</keyword>
<dbReference type="GO" id="GO:0070390">
    <property type="term" value="C:transcription export complex 2"/>
    <property type="evidence" value="ECO:0007669"/>
    <property type="project" value="EnsemblFungi"/>
</dbReference>
<dbReference type="PANTHER" id="PTHR23048:SF59">
    <property type="entry name" value="EF-HAND SUPERFAMILY PROTEIN"/>
    <property type="match status" value="1"/>
</dbReference>
<dbReference type="GO" id="GO:0048193">
    <property type="term" value="P:Golgi vesicle transport"/>
    <property type="evidence" value="ECO:0007669"/>
    <property type="project" value="EnsemblFungi"/>
</dbReference>
<dbReference type="GO" id="GO:0030474">
    <property type="term" value="P:spindle pole body duplication"/>
    <property type="evidence" value="ECO:0007669"/>
    <property type="project" value="EnsemblFungi"/>
</dbReference>
<evidence type="ECO:0000313" key="5">
    <source>
        <dbReference type="Proteomes" id="UP000095038"/>
    </source>
</evidence>
<keyword evidence="1" id="KW-0677">Repeat</keyword>
<dbReference type="FunFam" id="1.10.238.10:FF:000001">
    <property type="entry name" value="Calmodulin 1"/>
    <property type="match status" value="1"/>
</dbReference>
<dbReference type="GO" id="GO:0043161">
    <property type="term" value="P:proteasome-mediated ubiquitin-dependent protein catabolic process"/>
    <property type="evidence" value="ECO:0007669"/>
    <property type="project" value="EnsemblFungi"/>
</dbReference>
<name>A0A1D2VMA1_9ASCO</name>
<organism evidence="4 5">
    <name type="scientific">Ascoidea rubescens DSM 1968</name>
    <dbReference type="NCBI Taxonomy" id="1344418"/>
    <lineage>
        <taxon>Eukaryota</taxon>
        <taxon>Fungi</taxon>
        <taxon>Dikarya</taxon>
        <taxon>Ascomycota</taxon>
        <taxon>Saccharomycotina</taxon>
        <taxon>Saccharomycetes</taxon>
        <taxon>Ascoideaceae</taxon>
        <taxon>Ascoidea</taxon>
    </lineage>
</organism>
<dbReference type="InterPro" id="IPR018247">
    <property type="entry name" value="EF_Hand_1_Ca_BS"/>
</dbReference>
<dbReference type="InterPro" id="IPR011992">
    <property type="entry name" value="EF-hand-dom_pair"/>
</dbReference>
<dbReference type="STRING" id="1344418.A0A1D2VMA1"/>
<dbReference type="InterPro" id="IPR002048">
    <property type="entry name" value="EF_hand_dom"/>
</dbReference>
<protein>
    <submittedName>
        <fullName evidence="4">Nuclear pore complex subunit</fullName>
    </submittedName>
</protein>
<dbReference type="EMBL" id="KV454476">
    <property type="protein sequence ID" value="ODV62704.1"/>
    <property type="molecule type" value="Genomic_DNA"/>
</dbReference>
<dbReference type="SUPFAM" id="SSF47473">
    <property type="entry name" value="EF-hand"/>
    <property type="match status" value="1"/>
</dbReference>
<feature type="domain" description="EF-hand" evidence="3">
    <location>
        <begin position="16"/>
        <end position="51"/>
    </location>
</feature>
<feature type="domain" description="EF-hand" evidence="3">
    <location>
        <begin position="89"/>
        <end position="124"/>
    </location>
</feature>
<dbReference type="PANTHER" id="PTHR23048">
    <property type="entry name" value="MYOSIN LIGHT CHAIN 1, 3"/>
    <property type="match status" value="1"/>
</dbReference>
<feature type="domain" description="EF-hand" evidence="3">
    <location>
        <begin position="125"/>
        <end position="157"/>
    </location>
</feature>
<dbReference type="Pfam" id="PF13499">
    <property type="entry name" value="EF-hand_7"/>
    <property type="match status" value="2"/>
</dbReference>
<sequence length="157" mass="18269">MASNINGADKGELLEEQKQEIREAFHLFDLNNDGHLGFHELKIAMKALGFEPTKKEVLDMIAEYDVNDKNLINYDNFFQEMGQRILERDKDSEIERAFKLFDEDSTGKISLKNLRRVAKELGDELGDDELRAMIDEFDLDDDGEINFDEFKRICQDD</sequence>
<dbReference type="PROSITE" id="PS00018">
    <property type="entry name" value="EF_HAND_1"/>
    <property type="match status" value="2"/>
</dbReference>
<dbReference type="PROSITE" id="PS50222">
    <property type="entry name" value="EF_HAND_2"/>
    <property type="match status" value="3"/>
</dbReference>
<dbReference type="CDD" id="cd00051">
    <property type="entry name" value="EFh"/>
    <property type="match status" value="2"/>
</dbReference>
<dbReference type="AlphaFoldDB" id="A0A1D2VMA1"/>
<dbReference type="SMART" id="SM00054">
    <property type="entry name" value="EFh"/>
    <property type="match status" value="4"/>
</dbReference>
<dbReference type="InParanoid" id="A0A1D2VMA1"/>
<dbReference type="GO" id="GO:0005509">
    <property type="term" value="F:calcium ion binding"/>
    <property type="evidence" value="ECO:0007669"/>
    <property type="project" value="InterPro"/>
</dbReference>
<evidence type="ECO:0000313" key="4">
    <source>
        <dbReference type="EMBL" id="ODV62704.1"/>
    </source>
</evidence>
<accession>A0A1D2VMA1</accession>
<dbReference type="GeneID" id="30963892"/>
<gene>
    <name evidence="4" type="ORF">ASCRUDRAFT_31234</name>
</gene>
<dbReference type="RefSeq" id="XP_020049011.1">
    <property type="nucleotide sequence ID" value="XM_020190256.1"/>
</dbReference>
<dbReference type="Proteomes" id="UP000095038">
    <property type="component" value="Unassembled WGS sequence"/>
</dbReference>
<reference evidence="5" key="1">
    <citation type="submission" date="2016-05" db="EMBL/GenBank/DDBJ databases">
        <title>Comparative genomics of biotechnologically important yeasts.</title>
        <authorList>
            <consortium name="DOE Joint Genome Institute"/>
            <person name="Riley R."/>
            <person name="Haridas S."/>
            <person name="Wolfe K.H."/>
            <person name="Lopes M.R."/>
            <person name="Hittinger C.T."/>
            <person name="Goker M."/>
            <person name="Salamov A."/>
            <person name="Wisecaver J."/>
            <person name="Long T.M."/>
            <person name="Aerts A.L."/>
            <person name="Barry K."/>
            <person name="Choi C."/>
            <person name="Clum A."/>
            <person name="Coughlan A.Y."/>
            <person name="Deshpande S."/>
            <person name="Douglass A.P."/>
            <person name="Hanson S.J."/>
            <person name="Klenk H.-P."/>
            <person name="Labutti K."/>
            <person name="Lapidus A."/>
            <person name="Lindquist E."/>
            <person name="Lipzen A."/>
            <person name="Meier-Kolthoff J.P."/>
            <person name="Ohm R.A."/>
            <person name="Otillar R.P."/>
            <person name="Pangilinan J."/>
            <person name="Peng Y."/>
            <person name="Rokas A."/>
            <person name="Rosa C.A."/>
            <person name="Scheuner C."/>
            <person name="Sibirny A.A."/>
            <person name="Slot J.C."/>
            <person name="Stielow J.B."/>
            <person name="Sun H."/>
            <person name="Kurtzman C.P."/>
            <person name="Blackwell M."/>
            <person name="Grigoriev I.V."/>
            <person name="Jeffries T.W."/>
        </authorList>
    </citation>
    <scope>NUCLEOTIDE SEQUENCE [LARGE SCALE GENOMIC DNA]</scope>
    <source>
        <strain evidence="5">DSM 1968</strain>
    </source>
</reference>
<dbReference type="GO" id="GO:0042802">
    <property type="term" value="F:identical protein binding"/>
    <property type="evidence" value="ECO:0007669"/>
    <property type="project" value="EnsemblFungi"/>
</dbReference>
<evidence type="ECO:0000259" key="3">
    <source>
        <dbReference type="PROSITE" id="PS50222"/>
    </source>
</evidence>
<dbReference type="Gene3D" id="1.10.238.10">
    <property type="entry name" value="EF-hand"/>
    <property type="match status" value="2"/>
</dbReference>
<evidence type="ECO:0000256" key="2">
    <source>
        <dbReference type="ARBA" id="ARBA00022837"/>
    </source>
</evidence>
<evidence type="ECO:0000256" key="1">
    <source>
        <dbReference type="ARBA" id="ARBA00022737"/>
    </source>
</evidence>
<dbReference type="GO" id="GO:0016460">
    <property type="term" value="C:myosin II complex"/>
    <property type="evidence" value="ECO:0007669"/>
    <property type="project" value="TreeGrafter"/>
</dbReference>